<feature type="region of interest" description="Disordered" evidence="10">
    <location>
        <begin position="122"/>
        <end position="141"/>
    </location>
</feature>
<sequence>MYSLTQQLIRLGADKNLKPVIKYLWMRYLEKLEIFDLKYDAPPKLPVVNCKRDADILYEVPKKKRKRKSPLSDAGSTTFDKVSLTRERSKKRILYQRALAEAHYESFSQKSVQEDNTLHSETLGSLKSSSEKSAKQGGPKSFNRYSIKELRKKMSKGHCRRHKFDKSQMMKCHKLTYKNCSREYYEGVYFLSPIKMYCILYLGLLINRDKIQLGDLFRFMKEGHINFNNYTELLPEDYSNKFINIRNNNKNSLFSSSLFRTTTAKMAKFLNVVRYIKVINILDLCQRFCKEMNLPGEILASVENLISKTNPKLTFTNKDTIIPNYEGRAMSMIIFTLKLLFGLDGETELELSKYAQLVNSVETDKPQMFDIVKWMTHISYRDLVMSEHHFPTSYSKDPNEINSDLFLQYITSKNITPDKTIKFTKEMNSYKELLLKLQEFGDNSDTSLEFQPSSMPFSEYTNILSNTIKYDTENILKQNFQEHSLDFLLRPNRYLHLVSKTVKVKHGGANDNWVIENIKSYRSEMLSTRPDHNLIPIQIIEKGSEQGLNKTCLKQDLPNIKHDPQRIQKNYEECRQHIFHNNSLYLEKISGKVQFNKNNAVRISPTYNNHFNPYERYWLHLQMNVNYLNRKINEEFFNKHPAAFKLVFKECVRIIEQTFEELLYDYQFCELFLVYGASYKDKHDKSGEKKLLDISLQHYIAQAKAYW</sequence>
<evidence type="ECO:0000256" key="10">
    <source>
        <dbReference type="SAM" id="MobiDB-lite"/>
    </source>
</evidence>
<evidence type="ECO:0000256" key="8">
    <source>
        <dbReference type="ARBA" id="ARBA00023163"/>
    </source>
</evidence>
<keyword evidence="13" id="KW-1185">Reference proteome</keyword>
<evidence type="ECO:0000256" key="6">
    <source>
        <dbReference type="ARBA" id="ARBA00023015"/>
    </source>
</evidence>
<dbReference type="InterPro" id="IPR033599">
    <property type="entry name" value="TAF1B/Rrn7"/>
</dbReference>
<keyword evidence="6" id="KW-0805">Transcription regulation</keyword>
<evidence type="ECO:0000256" key="7">
    <source>
        <dbReference type="ARBA" id="ARBA00023125"/>
    </source>
</evidence>
<evidence type="ECO:0000256" key="9">
    <source>
        <dbReference type="ARBA" id="ARBA00023242"/>
    </source>
</evidence>
<dbReference type="GO" id="GO:0070860">
    <property type="term" value="C:RNA polymerase I core factor complex"/>
    <property type="evidence" value="ECO:0007669"/>
    <property type="project" value="InterPro"/>
</dbReference>
<keyword evidence="8" id="KW-0804">Transcription</keyword>
<keyword evidence="4" id="KW-0863">Zinc-finger</keyword>
<dbReference type="Pfam" id="PF20645">
    <property type="entry name" value="Rrn7_cyclin_C"/>
    <property type="match status" value="1"/>
</dbReference>
<evidence type="ECO:0000256" key="2">
    <source>
        <dbReference type="ARBA" id="ARBA00006899"/>
    </source>
</evidence>
<evidence type="ECO:0000256" key="1">
    <source>
        <dbReference type="ARBA" id="ARBA00004604"/>
    </source>
</evidence>
<comment type="subcellular location">
    <subcellularLocation>
        <location evidence="1">Nucleus</location>
        <location evidence="1">Nucleolus</location>
    </subcellularLocation>
</comment>
<organism evidence="12 13">
    <name type="scientific">Aromia moschata</name>
    <dbReference type="NCBI Taxonomy" id="1265417"/>
    <lineage>
        <taxon>Eukaryota</taxon>
        <taxon>Metazoa</taxon>
        <taxon>Ecdysozoa</taxon>
        <taxon>Arthropoda</taxon>
        <taxon>Hexapoda</taxon>
        <taxon>Insecta</taxon>
        <taxon>Pterygota</taxon>
        <taxon>Neoptera</taxon>
        <taxon>Endopterygota</taxon>
        <taxon>Coleoptera</taxon>
        <taxon>Polyphaga</taxon>
        <taxon>Cucujiformia</taxon>
        <taxon>Chrysomeloidea</taxon>
        <taxon>Cerambycidae</taxon>
        <taxon>Cerambycinae</taxon>
        <taxon>Callichromatini</taxon>
        <taxon>Aromia</taxon>
    </lineage>
</organism>
<keyword evidence="5" id="KW-0862">Zinc</keyword>
<keyword evidence="9" id="KW-0539">Nucleus</keyword>
<comment type="caution">
    <text evidence="12">The sequence shown here is derived from an EMBL/GenBank/DDBJ whole genome shotgun (WGS) entry which is preliminary data.</text>
</comment>
<dbReference type="Proteomes" id="UP001162162">
    <property type="component" value="Unassembled WGS sequence"/>
</dbReference>
<evidence type="ECO:0000256" key="3">
    <source>
        <dbReference type="ARBA" id="ARBA00022723"/>
    </source>
</evidence>
<keyword evidence="3" id="KW-0479">Metal-binding</keyword>
<evidence type="ECO:0000256" key="4">
    <source>
        <dbReference type="ARBA" id="ARBA00022771"/>
    </source>
</evidence>
<dbReference type="PANTHER" id="PTHR31576">
    <property type="entry name" value="TATA BOX-BINDING PROTEIN-ASSOCIATED FACTOR RNA POLYMERASE I SUBUNIT B"/>
    <property type="match status" value="1"/>
</dbReference>
<dbReference type="GO" id="GO:0005668">
    <property type="term" value="C:RNA polymerase transcription factor SL1 complex"/>
    <property type="evidence" value="ECO:0007669"/>
    <property type="project" value="TreeGrafter"/>
</dbReference>
<dbReference type="GO" id="GO:0008270">
    <property type="term" value="F:zinc ion binding"/>
    <property type="evidence" value="ECO:0007669"/>
    <property type="project" value="UniProtKB-KW"/>
</dbReference>
<dbReference type="EMBL" id="JAPWTK010000025">
    <property type="protein sequence ID" value="KAJ8957125.1"/>
    <property type="molecule type" value="Genomic_DNA"/>
</dbReference>
<evidence type="ECO:0000256" key="5">
    <source>
        <dbReference type="ARBA" id="ARBA00022833"/>
    </source>
</evidence>
<dbReference type="GO" id="GO:0001164">
    <property type="term" value="F:RNA polymerase I core promoter sequence-specific DNA binding"/>
    <property type="evidence" value="ECO:0007669"/>
    <property type="project" value="InterPro"/>
</dbReference>
<evidence type="ECO:0000259" key="11">
    <source>
        <dbReference type="Pfam" id="PF20645"/>
    </source>
</evidence>
<dbReference type="GO" id="GO:0042790">
    <property type="term" value="P:nucleolar large rRNA transcription by RNA polymerase I"/>
    <property type="evidence" value="ECO:0007669"/>
    <property type="project" value="TreeGrafter"/>
</dbReference>
<proteinExistence type="inferred from homology"/>
<accession>A0AAV8Z233</accession>
<gene>
    <name evidence="12" type="ORF">NQ318_007341</name>
</gene>
<dbReference type="AlphaFoldDB" id="A0AAV8Z233"/>
<dbReference type="InterPro" id="IPR048538">
    <property type="entry name" value="Rrn7_cyclin_C"/>
</dbReference>
<evidence type="ECO:0000313" key="13">
    <source>
        <dbReference type="Proteomes" id="UP001162162"/>
    </source>
</evidence>
<name>A0AAV8Z233_9CUCU</name>
<keyword evidence="7" id="KW-0238">DNA-binding</keyword>
<feature type="domain" description="Rrn7/TAF1B C-terminal cyclin" evidence="11">
    <location>
        <begin position="255"/>
        <end position="381"/>
    </location>
</feature>
<comment type="similarity">
    <text evidence="2">Belongs to the RRN7/TAF1B family.</text>
</comment>
<evidence type="ECO:0000313" key="12">
    <source>
        <dbReference type="EMBL" id="KAJ8957125.1"/>
    </source>
</evidence>
<dbReference type="PANTHER" id="PTHR31576:SF2">
    <property type="entry name" value="TATA BOX-BINDING PROTEIN-ASSOCIATED FACTOR RNA POLYMERASE I SUBUNIT B"/>
    <property type="match status" value="1"/>
</dbReference>
<protein>
    <recommendedName>
        <fullName evidence="11">Rrn7/TAF1B C-terminal cyclin domain-containing protein</fullName>
    </recommendedName>
</protein>
<reference evidence="12" key="1">
    <citation type="journal article" date="2023" name="Insect Mol. Biol.">
        <title>Genome sequencing provides insights into the evolution of gene families encoding plant cell wall-degrading enzymes in longhorned beetles.</title>
        <authorList>
            <person name="Shin N.R."/>
            <person name="Okamura Y."/>
            <person name="Kirsch R."/>
            <person name="Pauchet Y."/>
        </authorList>
    </citation>
    <scope>NUCLEOTIDE SEQUENCE</scope>
    <source>
        <strain evidence="12">AMC_N1</strain>
    </source>
</reference>